<dbReference type="Pfam" id="PF01202">
    <property type="entry name" value="SKI"/>
    <property type="match status" value="1"/>
</dbReference>
<dbReference type="InterPro" id="IPR027417">
    <property type="entry name" value="P-loop_NTPase"/>
</dbReference>
<dbReference type="RefSeq" id="XP_073393614.1">
    <property type="nucleotide sequence ID" value="XM_073537513.1"/>
</dbReference>
<dbReference type="CDD" id="cd06463">
    <property type="entry name" value="p23_like"/>
    <property type="match status" value="1"/>
</dbReference>
<name>A0A7I4F1K3_PHYPA</name>
<reference evidence="3 4" key="1">
    <citation type="journal article" date="2008" name="Science">
        <title>The Physcomitrella genome reveals evolutionary insights into the conquest of land by plants.</title>
        <authorList>
            <person name="Rensing S."/>
            <person name="Lang D."/>
            <person name="Zimmer A."/>
            <person name="Terry A."/>
            <person name="Salamov A."/>
            <person name="Shapiro H."/>
            <person name="Nishiyama T."/>
            <person name="Perroud P.-F."/>
            <person name="Lindquist E."/>
            <person name="Kamisugi Y."/>
            <person name="Tanahashi T."/>
            <person name="Sakakibara K."/>
            <person name="Fujita T."/>
            <person name="Oishi K."/>
            <person name="Shin-I T."/>
            <person name="Kuroki Y."/>
            <person name="Toyoda A."/>
            <person name="Suzuki Y."/>
            <person name="Hashimoto A."/>
            <person name="Yamaguchi K."/>
            <person name="Sugano A."/>
            <person name="Kohara Y."/>
            <person name="Fujiyama A."/>
            <person name="Anterola A."/>
            <person name="Aoki S."/>
            <person name="Ashton N."/>
            <person name="Barbazuk W.B."/>
            <person name="Barker E."/>
            <person name="Bennetzen J."/>
            <person name="Bezanilla M."/>
            <person name="Blankenship R."/>
            <person name="Cho S.H."/>
            <person name="Dutcher S."/>
            <person name="Estelle M."/>
            <person name="Fawcett J.A."/>
            <person name="Gundlach H."/>
            <person name="Hanada K."/>
            <person name="Heyl A."/>
            <person name="Hicks K.A."/>
            <person name="Hugh J."/>
            <person name="Lohr M."/>
            <person name="Mayer K."/>
            <person name="Melkozernov A."/>
            <person name="Murata T."/>
            <person name="Nelson D."/>
            <person name="Pils B."/>
            <person name="Prigge M."/>
            <person name="Reiss B."/>
            <person name="Renner T."/>
            <person name="Rombauts S."/>
            <person name="Rushton P."/>
            <person name="Sanderfoot A."/>
            <person name="Schween G."/>
            <person name="Shiu S.-H."/>
            <person name="Stueber K."/>
            <person name="Theodoulou F.L."/>
            <person name="Tu H."/>
            <person name="Van de Peer Y."/>
            <person name="Verrier P.J."/>
            <person name="Waters E."/>
            <person name="Wood A."/>
            <person name="Yang L."/>
            <person name="Cove D."/>
            <person name="Cuming A."/>
            <person name="Hasebe M."/>
            <person name="Lucas S."/>
            <person name="Mishler D.B."/>
            <person name="Reski R."/>
            <person name="Grigoriev I."/>
            <person name="Quatrano R.S."/>
            <person name="Boore J.L."/>
        </authorList>
    </citation>
    <scope>NUCLEOTIDE SEQUENCE [LARGE SCALE GENOMIC DNA]</scope>
    <source>
        <strain evidence="3 4">cv. Gransden 2004</strain>
    </source>
</reference>
<keyword evidence="4" id="KW-1185">Reference proteome</keyword>
<evidence type="ECO:0000259" key="2">
    <source>
        <dbReference type="PROSITE" id="PS51203"/>
    </source>
</evidence>
<reference evidence="3 4" key="2">
    <citation type="journal article" date="2018" name="Plant J.">
        <title>The Physcomitrella patens chromosome-scale assembly reveals moss genome structure and evolution.</title>
        <authorList>
            <person name="Lang D."/>
            <person name="Ullrich K.K."/>
            <person name="Murat F."/>
            <person name="Fuchs J."/>
            <person name="Jenkins J."/>
            <person name="Haas F.B."/>
            <person name="Piednoel M."/>
            <person name="Gundlach H."/>
            <person name="Van Bel M."/>
            <person name="Meyberg R."/>
            <person name="Vives C."/>
            <person name="Morata J."/>
            <person name="Symeonidi A."/>
            <person name="Hiss M."/>
            <person name="Muchero W."/>
            <person name="Kamisugi Y."/>
            <person name="Saleh O."/>
            <person name="Blanc G."/>
            <person name="Decker E.L."/>
            <person name="van Gessel N."/>
            <person name="Grimwood J."/>
            <person name="Hayes R.D."/>
            <person name="Graham S.W."/>
            <person name="Gunter L.E."/>
            <person name="McDaniel S.F."/>
            <person name="Hoernstein S.N.W."/>
            <person name="Larsson A."/>
            <person name="Li F.W."/>
            <person name="Perroud P.F."/>
            <person name="Phillips J."/>
            <person name="Ranjan P."/>
            <person name="Rokshar D.S."/>
            <person name="Rothfels C.J."/>
            <person name="Schneider L."/>
            <person name="Shu S."/>
            <person name="Stevenson D.W."/>
            <person name="Thummler F."/>
            <person name="Tillich M."/>
            <person name="Villarreal Aguilar J.C."/>
            <person name="Widiez T."/>
            <person name="Wong G.K."/>
            <person name="Wymore A."/>
            <person name="Zhang Y."/>
            <person name="Zimmer A.D."/>
            <person name="Quatrano R.S."/>
            <person name="Mayer K.F.X."/>
            <person name="Goodstein D."/>
            <person name="Casacuberta J.M."/>
            <person name="Vandepoele K."/>
            <person name="Reski R."/>
            <person name="Cuming A.C."/>
            <person name="Tuskan G.A."/>
            <person name="Maumus F."/>
            <person name="Salse J."/>
            <person name="Schmutz J."/>
            <person name="Rensing S.A."/>
        </authorList>
    </citation>
    <scope>NUCLEOTIDE SEQUENCE [LARGE SCALE GENOMIC DNA]</scope>
    <source>
        <strain evidence="3 4">cv. Gransden 2004</strain>
    </source>
</reference>
<dbReference type="OrthoDB" id="515366at2759"/>
<proteinExistence type="inferred from homology"/>
<dbReference type="PANTHER" id="PTHR21087">
    <property type="entry name" value="SHIKIMATE KINASE"/>
    <property type="match status" value="1"/>
</dbReference>
<comment type="similarity">
    <text evidence="1">Belongs to the shikimate kinase family.</text>
</comment>
<gene>
    <name evidence="3" type="primary">LOC112289310</name>
</gene>
<dbReference type="InterPro" id="IPR007052">
    <property type="entry name" value="CS_dom"/>
</dbReference>
<dbReference type="Gene3D" id="3.40.50.300">
    <property type="entry name" value="P-loop containing nucleotide triphosphate hydrolases"/>
    <property type="match status" value="1"/>
</dbReference>
<accession>A0A7I4F1K3</accession>
<dbReference type="PANTHER" id="PTHR21087:SF23">
    <property type="entry name" value="INACTIVE SHIKIMATE KINASE LIKE 2, CHLOROPLASTIC-RELATED"/>
    <property type="match status" value="1"/>
</dbReference>
<dbReference type="InterPro" id="IPR031322">
    <property type="entry name" value="Shikimate/glucono_kinase"/>
</dbReference>
<dbReference type="AlphaFoldDB" id="A0A7I4F1K3"/>
<dbReference type="GeneID" id="112289310"/>
<dbReference type="EMBL" id="ABEU02000012">
    <property type="status" value="NOT_ANNOTATED_CDS"/>
    <property type="molecule type" value="Genomic_DNA"/>
</dbReference>
<dbReference type="SUPFAM" id="SSF49764">
    <property type="entry name" value="HSP20-like chaperones"/>
    <property type="match status" value="1"/>
</dbReference>
<evidence type="ECO:0000313" key="3">
    <source>
        <dbReference type="EnsemblPlants" id="Pp3c12_17740V3.2"/>
    </source>
</evidence>
<dbReference type="EnsemblPlants" id="Pp3c12_17740V3.2">
    <property type="protein sequence ID" value="Pp3c12_17740V3.2"/>
    <property type="gene ID" value="Pp3c12_17740"/>
</dbReference>
<dbReference type="Gene3D" id="2.60.40.790">
    <property type="match status" value="1"/>
</dbReference>
<dbReference type="Gramene" id="Pp3c12_17740V3.2">
    <property type="protein sequence ID" value="Pp3c12_17740V3.2"/>
    <property type="gene ID" value="Pp3c12_17740"/>
</dbReference>
<sequence length="395" mass="42823">MASLSVRGATLYSATSLWAPLVSPRCASPNRSSVRFADRHSLLCTETKANWKSSNSVSKYLRRSVAKSFVCSAALDTSTHEFFDDGAELEVRVRIPDGMVGEDHAPVSARHVNVDSQDTALFIAVRSPQGPRMIFSAMRLYGRVKPAETVWYIDDSEIVLSLKKTDDDVKWPSLEEAWASLTEGVSQLLKGTSVYVVGGSTDINWAVAKELAAGLEYVPLQTQQLIQDYINKSPVELAAEEGDKSVTETESAILDSLSSHVRCVVSTLGGSPGVGAQLGNWRSLHAGFTVWINQTTATDEETAEQEAARAKQDGSKAYAQADVVVALGGWDENSARPAAEGALRALKAFLEGDKELPGKKSMYVRLGCRGDWPDIMPPGWNPLSGKEEAKSTAYY</sequence>
<organism evidence="3 4">
    <name type="scientific">Physcomitrium patens</name>
    <name type="common">Spreading-leaved earth moss</name>
    <name type="synonym">Physcomitrella patens</name>
    <dbReference type="NCBI Taxonomy" id="3218"/>
    <lineage>
        <taxon>Eukaryota</taxon>
        <taxon>Viridiplantae</taxon>
        <taxon>Streptophyta</taxon>
        <taxon>Embryophyta</taxon>
        <taxon>Bryophyta</taxon>
        <taxon>Bryophytina</taxon>
        <taxon>Bryopsida</taxon>
        <taxon>Funariidae</taxon>
        <taxon>Funariales</taxon>
        <taxon>Funariaceae</taxon>
        <taxon>Physcomitrium</taxon>
    </lineage>
</organism>
<evidence type="ECO:0000313" key="4">
    <source>
        <dbReference type="Proteomes" id="UP000006727"/>
    </source>
</evidence>
<dbReference type="PROSITE" id="PS51203">
    <property type="entry name" value="CS"/>
    <property type="match status" value="1"/>
</dbReference>
<dbReference type="InterPro" id="IPR008978">
    <property type="entry name" value="HSP20-like_chaperone"/>
</dbReference>
<feature type="domain" description="CS" evidence="2">
    <location>
        <begin position="75"/>
        <end position="175"/>
    </location>
</feature>
<reference evidence="3" key="3">
    <citation type="submission" date="2020-12" db="UniProtKB">
        <authorList>
            <consortium name="EnsemblPlants"/>
        </authorList>
    </citation>
    <scope>IDENTIFICATION</scope>
</reference>
<dbReference type="Proteomes" id="UP000006727">
    <property type="component" value="Chromosome 12"/>
</dbReference>
<protein>
    <recommendedName>
        <fullName evidence="2">CS domain-containing protein</fullName>
    </recommendedName>
</protein>
<evidence type="ECO:0000256" key="1">
    <source>
        <dbReference type="ARBA" id="ARBA00006997"/>
    </source>
</evidence>